<dbReference type="Proteomes" id="UP000427906">
    <property type="component" value="Chromosome"/>
</dbReference>
<keyword evidence="4" id="KW-0804">Transcription</keyword>
<dbReference type="PANTHER" id="PTHR43537:SF34">
    <property type="entry name" value="PYRUVATE DEHYDROGENASE COMPLEX REPRESSOR"/>
    <property type="match status" value="1"/>
</dbReference>
<evidence type="ECO:0000256" key="2">
    <source>
        <dbReference type="ARBA" id="ARBA00023015"/>
    </source>
</evidence>
<dbReference type="PANTHER" id="PTHR43537">
    <property type="entry name" value="TRANSCRIPTIONAL REGULATOR, GNTR FAMILY"/>
    <property type="match status" value="1"/>
</dbReference>
<evidence type="ECO:0000256" key="6">
    <source>
        <dbReference type="ARBA" id="ARBA00039592"/>
    </source>
</evidence>
<organism evidence="8 9">
    <name type="scientific">Desulfosarcina alkanivorans</name>
    <dbReference type="NCBI Taxonomy" id="571177"/>
    <lineage>
        <taxon>Bacteria</taxon>
        <taxon>Pseudomonadati</taxon>
        <taxon>Thermodesulfobacteriota</taxon>
        <taxon>Desulfobacteria</taxon>
        <taxon>Desulfobacterales</taxon>
        <taxon>Desulfosarcinaceae</taxon>
        <taxon>Desulfosarcina</taxon>
    </lineage>
</organism>
<evidence type="ECO:0000313" key="8">
    <source>
        <dbReference type="EMBL" id="BBO70467.1"/>
    </source>
</evidence>
<evidence type="ECO:0000256" key="1">
    <source>
        <dbReference type="ARBA" id="ARBA00022491"/>
    </source>
</evidence>
<dbReference type="InterPro" id="IPR036388">
    <property type="entry name" value="WH-like_DNA-bd_sf"/>
</dbReference>
<evidence type="ECO:0000256" key="5">
    <source>
        <dbReference type="ARBA" id="ARBA00037357"/>
    </source>
</evidence>
<dbReference type="InterPro" id="IPR000524">
    <property type="entry name" value="Tscrpt_reg_HTH_GntR"/>
</dbReference>
<evidence type="ECO:0000256" key="4">
    <source>
        <dbReference type="ARBA" id="ARBA00023163"/>
    </source>
</evidence>
<reference evidence="8 9" key="1">
    <citation type="submission" date="2019-11" db="EMBL/GenBank/DDBJ databases">
        <title>Comparative genomics of hydrocarbon-degrading Desulfosarcina strains.</title>
        <authorList>
            <person name="Watanabe M."/>
            <person name="Kojima H."/>
            <person name="Fukui M."/>
        </authorList>
    </citation>
    <scope>NUCLEOTIDE SEQUENCE [LARGE SCALE GENOMIC DNA]</scope>
    <source>
        <strain evidence="8 9">PL12</strain>
    </source>
</reference>
<dbReference type="SUPFAM" id="SSF46785">
    <property type="entry name" value="Winged helix' DNA-binding domain"/>
    <property type="match status" value="1"/>
</dbReference>
<dbReference type="RefSeq" id="WP_155318414.1">
    <property type="nucleotide sequence ID" value="NZ_AP021874.1"/>
</dbReference>
<proteinExistence type="predicted"/>
<keyword evidence="3" id="KW-0238">DNA-binding</keyword>
<dbReference type="GO" id="GO:0003700">
    <property type="term" value="F:DNA-binding transcription factor activity"/>
    <property type="evidence" value="ECO:0007669"/>
    <property type="project" value="InterPro"/>
</dbReference>
<name>A0A5K7Z0Y0_9BACT</name>
<comment type="function">
    <text evidence="5">Transcriptional repressor for the pyruvate dehydrogenase complex genes aceEF and lpd.</text>
</comment>
<dbReference type="EMBL" id="AP021874">
    <property type="protein sequence ID" value="BBO70467.1"/>
    <property type="molecule type" value="Genomic_DNA"/>
</dbReference>
<keyword evidence="9" id="KW-1185">Reference proteome</keyword>
<evidence type="ECO:0000256" key="3">
    <source>
        <dbReference type="ARBA" id="ARBA00023125"/>
    </source>
</evidence>
<dbReference type="InterPro" id="IPR011711">
    <property type="entry name" value="GntR_C"/>
</dbReference>
<dbReference type="OrthoDB" id="5343675at2"/>
<keyword evidence="1" id="KW-0678">Repressor</keyword>
<dbReference type="PRINTS" id="PR00035">
    <property type="entry name" value="HTHGNTR"/>
</dbReference>
<protein>
    <recommendedName>
        <fullName evidence="6">Pyruvate dehydrogenase complex repressor</fullName>
    </recommendedName>
</protein>
<dbReference type="SUPFAM" id="SSF48008">
    <property type="entry name" value="GntR ligand-binding domain-like"/>
    <property type="match status" value="1"/>
</dbReference>
<dbReference type="SMART" id="SM00895">
    <property type="entry name" value="FCD"/>
    <property type="match status" value="1"/>
</dbReference>
<dbReference type="SMART" id="SM00345">
    <property type="entry name" value="HTH_GNTR"/>
    <property type="match status" value="1"/>
</dbReference>
<dbReference type="GO" id="GO:0003677">
    <property type="term" value="F:DNA binding"/>
    <property type="evidence" value="ECO:0007669"/>
    <property type="project" value="UniProtKB-KW"/>
</dbReference>
<accession>A0A5K7Z0Y0</accession>
<dbReference type="KEGG" id="dalk:DSCA_43970"/>
<dbReference type="PROSITE" id="PS50949">
    <property type="entry name" value="HTH_GNTR"/>
    <property type="match status" value="1"/>
</dbReference>
<evidence type="ECO:0000259" key="7">
    <source>
        <dbReference type="PROSITE" id="PS50949"/>
    </source>
</evidence>
<gene>
    <name evidence="8" type="ORF">DSCA_43970</name>
</gene>
<evidence type="ECO:0000313" key="9">
    <source>
        <dbReference type="Proteomes" id="UP000427906"/>
    </source>
</evidence>
<dbReference type="CDD" id="cd07377">
    <property type="entry name" value="WHTH_GntR"/>
    <property type="match status" value="1"/>
</dbReference>
<dbReference type="AlphaFoldDB" id="A0A5K7Z0Y0"/>
<dbReference type="InterPro" id="IPR008920">
    <property type="entry name" value="TF_FadR/GntR_C"/>
</dbReference>
<keyword evidence="2" id="KW-0805">Transcription regulation</keyword>
<dbReference type="Pfam" id="PF00392">
    <property type="entry name" value="GntR"/>
    <property type="match status" value="1"/>
</dbReference>
<dbReference type="InterPro" id="IPR036390">
    <property type="entry name" value="WH_DNA-bd_sf"/>
</dbReference>
<dbReference type="Pfam" id="PF07729">
    <property type="entry name" value="FCD"/>
    <property type="match status" value="1"/>
</dbReference>
<sequence>MKIRLKPINPKRISDQVFDQLRELIFRGDFQPGQKIMTERELAKALNVSRNSVREAINKLVTLRFLEQRQGQGTFVRSMDEAVRIPLATVMETQDASLIDLMEMRMGIECNAASLAALRANADDLEAIEKAIVEMDTDTRSGGLGTEGDLSFHMAIASATKNPLQIYIMKNVSDFLHVGIRENLLHLYQDPDNIVEILRQHQAIYRAIRSGDAEAAYTTMRNHINYVIRFFKNFE</sequence>
<dbReference type="Gene3D" id="1.10.10.10">
    <property type="entry name" value="Winged helix-like DNA-binding domain superfamily/Winged helix DNA-binding domain"/>
    <property type="match status" value="1"/>
</dbReference>
<feature type="domain" description="HTH gntR-type" evidence="7">
    <location>
        <begin position="11"/>
        <end position="79"/>
    </location>
</feature>
<dbReference type="Gene3D" id="1.20.120.530">
    <property type="entry name" value="GntR ligand-binding domain-like"/>
    <property type="match status" value="1"/>
</dbReference>